<proteinExistence type="predicted"/>
<dbReference type="RefSeq" id="WP_081482079.1">
    <property type="nucleotide sequence ID" value="NZ_JBEPMC010000020.1"/>
</dbReference>
<dbReference type="Proteomes" id="UP001549204">
    <property type="component" value="Unassembled WGS sequence"/>
</dbReference>
<keyword evidence="1" id="KW-0808">Transferase</keyword>
<evidence type="ECO:0000313" key="5">
    <source>
        <dbReference type="Proteomes" id="UP001549204"/>
    </source>
</evidence>
<keyword evidence="2" id="KW-0949">S-adenosyl-L-methionine</keyword>
<comment type="caution">
    <text evidence="4">The sequence shown here is derived from an EMBL/GenBank/DDBJ whole genome shotgun (WGS) entry which is preliminary data.</text>
</comment>
<dbReference type="EMBL" id="JBEPMC010000020">
    <property type="protein sequence ID" value="MET3583621.1"/>
    <property type="molecule type" value="Genomic_DNA"/>
</dbReference>
<dbReference type="CDD" id="cd02440">
    <property type="entry name" value="AdoMet_MTases"/>
    <property type="match status" value="1"/>
</dbReference>
<dbReference type="InterPro" id="IPR029063">
    <property type="entry name" value="SAM-dependent_MTases_sf"/>
</dbReference>
<keyword evidence="5" id="KW-1185">Reference proteome</keyword>
<dbReference type="InterPro" id="IPR007848">
    <property type="entry name" value="Small_mtfrase_dom"/>
</dbReference>
<evidence type="ECO:0000313" key="4">
    <source>
        <dbReference type="EMBL" id="MET3583621.1"/>
    </source>
</evidence>
<keyword evidence="1" id="KW-0489">Methyltransferase</keyword>
<organism evidence="4 5">
    <name type="scientific">Mesorhizobium robiniae</name>
    <dbReference type="NCBI Taxonomy" id="559315"/>
    <lineage>
        <taxon>Bacteria</taxon>
        <taxon>Pseudomonadati</taxon>
        <taxon>Pseudomonadota</taxon>
        <taxon>Alphaproteobacteria</taxon>
        <taxon>Hyphomicrobiales</taxon>
        <taxon>Phyllobacteriaceae</taxon>
        <taxon>Mesorhizobium</taxon>
    </lineage>
</organism>
<reference evidence="4 5" key="1">
    <citation type="submission" date="2024-06" db="EMBL/GenBank/DDBJ databases">
        <title>Genomic Encyclopedia of Type Strains, Phase IV (KMG-IV): sequencing the most valuable type-strain genomes for metagenomic binning, comparative biology and taxonomic classification.</title>
        <authorList>
            <person name="Goeker M."/>
        </authorList>
    </citation>
    <scope>NUCLEOTIDE SEQUENCE [LARGE SCALE GENOMIC DNA]</scope>
    <source>
        <strain evidence="4 5">DSM 100022</strain>
    </source>
</reference>
<dbReference type="SUPFAM" id="SSF53335">
    <property type="entry name" value="S-adenosyl-L-methionine-dependent methyltransferases"/>
    <property type="match status" value="1"/>
</dbReference>
<name>A0ABV2GZA4_9HYPH</name>
<evidence type="ECO:0000259" key="3">
    <source>
        <dbReference type="Pfam" id="PF05175"/>
    </source>
</evidence>
<dbReference type="Pfam" id="PF05175">
    <property type="entry name" value="MTS"/>
    <property type="match status" value="1"/>
</dbReference>
<gene>
    <name evidence="4" type="ORF">ABID19_006686</name>
</gene>
<protein>
    <recommendedName>
        <fullName evidence="3">Methyltransferase small domain-containing protein</fullName>
    </recommendedName>
</protein>
<feature type="domain" description="Methyltransferase small" evidence="3">
    <location>
        <begin position="33"/>
        <end position="139"/>
    </location>
</feature>
<evidence type="ECO:0000256" key="1">
    <source>
        <dbReference type="ARBA" id="ARBA00022603"/>
    </source>
</evidence>
<accession>A0ABV2GZA4</accession>
<dbReference type="Gene3D" id="3.40.50.150">
    <property type="entry name" value="Vaccinia Virus protein VP39"/>
    <property type="match status" value="1"/>
</dbReference>
<evidence type="ECO:0000256" key="2">
    <source>
        <dbReference type="ARBA" id="ARBA00022691"/>
    </source>
</evidence>
<sequence length="221" mass="24378">MPLDPRIEERLGRIDTVAPDGEADDIVLNGIGLHVDPGVFNPAKGKSGRKILRAIDLIPPSPDARIVEIGTGCGHLSAAMWLRGCRNIVASDIMVEACNNARRNFDRLGFEISVVHSDLLASIQGDFDYIVFNAPAAHPKRFSPNRGATTLYDVTGTTKQRFVEQLLQRKPSGRLRAMFTYSSYIDYAPITEIGFGDFEVNYLLVDKDEISETGIVLLSRD</sequence>